<dbReference type="Proteomes" id="UP000295763">
    <property type="component" value="Unassembled WGS sequence"/>
</dbReference>
<reference evidence="1 2" key="1">
    <citation type="submission" date="2019-03" db="EMBL/GenBank/DDBJ databases">
        <title>Genomic Encyclopedia of Type Strains, Phase IV (KMG-IV): sequencing the most valuable type-strain genomes for metagenomic binning, comparative biology and taxonomic classification.</title>
        <authorList>
            <person name="Goeker M."/>
        </authorList>
    </citation>
    <scope>NUCLEOTIDE SEQUENCE [LARGE SCALE GENOMIC DNA]</scope>
    <source>
        <strain evidence="1 2">DSM 28404</strain>
    </source>
</reference>
<dbReference type="AlphaFoldDB" id="A0A4R2SJ36"/>
<gene>
    <name evidence="1" type="ORF">EDC44_1497</name>
</gene>
<protein>
    <submittedName>
        <fullName evidence="1">Uncharacterized protein</fullName>
    </submittedName>
</protein>
<dbReference type="EMBL" id="SLYB01000049">
    <property type="protein sequence ID" value="TCP88795.1"/>
    <property type="molecule type" value="Genomic_DNA"/>
</dbReference>
<evidence type="ECO:0000313" key="1">
    <source>
        <dbReference type="EMBL" id="TCP88795.1"/>
    </source>
</evidence>
<accession>A0A4R2SJ36</accession>
<keyword evidence="2" id="KW-1185">Reference proteome</keyword>
<name>A0A4R2SJ36_9PAST</name>
<proteinExistence type="predicted"/>
<evidence type="ECO:0000313" key="2">
    <source>
        <dbReference type="Proteomes" id="UP000295763"/>
    </source>
</evidence>
<sequence>MEQYLTYRPTQYEQDMINLTKAHRAMAEQSGDHSIIAQLNLLNRLMLDYYNQPNKLYPVTNYLMSLITAAQSGISTRAKGIGEQAEMLKLVNAKLNAQTGLPEALTQSPKSYGDYLANILKIADKSNNLTKEGSVLIELNRIKF</sequence>
<comment type="caution">
    <text evidence="1">The sequence shown here is derived from an EMBL/GenBank/DDBJ whole genome shotgun (WGS) entry which is preliminary data.</text>
</comment>
<organism evidence="1 2">
    <name type="scientific">Cricetibacter osteomyelitidis</name>
    <dbReference type="NCBI Taxonomy" id="1521931"/>
    <lineage>
        <taxon>Bacteria</taxon>
        <taxon>Pseudomonadati</taxon>
        <taxon>Pseudomonadota</taxon>
        <taxon>Gammaproteobacteria</taxon>
        <taxon>Pasteurellales</taxon>
        <taxon>Pasteurellaceae</taxon>
        <taxon>Cricetibacter</taxon>
    </lineage>
</organism>
<feature type="non-terminal residue" evidence="1">
    <location>
        <position position="144"/>
    </location>
</feature>